<evidence type="ECO:0000313" key="2">
    <source>
        <dbReference type="EMBL" id="SHH50806.1"/>
    </source>
</evidence>
<organism evidence="2 3">
    <name type="scientific">Chryseolinea serpens</name>
    <dbReference type="NCBI Taxonomy" id="947013"/>
    <lineage>
        <taxon>Bacteria</taxon>
        <taxon>Pseudomonadati</taxon>
        <taxon>Bacteroidota</taxon>
        <taxon>Cytophagia</taxon>
        <taxon>Cytophagales</taxon>
        <taxon>Fulvivirgaceae</taxon>
        <taxon>Chryseolinea</taxon>
    </lineage>
</organism>
<keyword evidence="1" id="KW-0732">Signal</keyword>
<evidence type="ECO:0000313" key="3">
    <source>
        <dbReference type="Proteomes" id="UP000184212"/>
    </source>
</evidence>
<protein>
    <recommendedName>
        <fullName evidence="4">WG containing repeat-containing protein</fullName>
    </recommendedName>
</protein>
<gene>
    <name evidence="2" type="ORF">SAMN04488109_4114</name>
</gene>
<proteinExistence type="predicted"/>
<evidence type="ECO:0000256" key="1">
    <source>
        <dbReference type="SAM" id="SignalP"/>
    </source>
</evidence>
<reference evidence="2 3" key="1">
    <citation type="submission" date="2016-11" db="EMBL/GenBank/DDBJ databases">
        <authorList>
            <person name="Jaros S."/>
            <person name="Januszkiewicz K."/>
            <person name="Wedrychowicz H."/>
        </authorList>
    </citation>
    <scope>NUCLEOTIDE SEQUENCE [LARGE SCALE GENOMIC DNA]</scope>
    <source>
        <strain evidence="2 3">DSM 24574</strain>
    </source>
</reference>
<keyword evidence="3" id="KW-1185">Reference proteome</keyword>
<feature type="chain" id="PRO_5011979728" description="WG containing repeat-containing protein" evidence="1">
    <location>
        <begin position="20"/>
        <end position="386"/>
    </location>
</feature>
<dbReference type="AlphaFoldDB" id="A0A1M5TJD8"/>
<feature type="signal peptide" evidence="1">
    <location>
        <begin position="1"/>
        <end position="19"/>
    </location>
</feature>
<sequence length="386" mass="44195">MKFLLSISMSFLWVAAVIAQNPVEPHSVSFDKILQQFKQSFRSDPLSGEKNDSVTASCLFRTDQYGVSISKNPIPFDTAHIILKNPYYTDDFEDYDDNYKNYPASYSVIYDNKLVSLFGNGKFVCHTLQGFTRDAGFEKKLNTKRFKYHWIISNHLAALSGNTIYVWNNGWTKLKTPFPLRKQPKLFEDSRFIVFNDCHGEFGGTVYFFEKASGKIFFTESTCANSVYKEGDFYFVLAQLGHMLGTSEIKSIEDPRKLAMAGKKEISKMKDGQTLGYADKSAAFKKLLDFFEIQLFSSFRAGQRQINIAHLNGLTFLAEINGTDIQIVNPLFNNEIYTHNPLTTRYDDYVLVNLDFYGTALDKEVSVIIVDDKRVTKVDWNENQSH</sequence>
<dbReference type="RefSeq" id="WP_143165014.1">
    <property type="nucleotide sequence ID" value="NZ_FQWQ01000003.1"/>
</dbReference>
<accession>A0A1M5TJD8</accession>
<dbReference type="STRING" id="947013.SAMN04488109_4114"/>
<dbReference type="Proteomes" id="UP000184212">
    <property type="component" value="Unassembled WGS sequence"/>
</dbReference>
<dbReference type="EMBL" id="FQWQ01000003">
    <property type="protein sequence ID" value="SHH50806.1"/>
    <property type="molecule type" value="Genomic_DNA"/>
</dbReference>
<evidence type="ECO:0008006" key="4">
    <source>
        <dbReference type="Google" id="ProtNLM"/>
    </source>
</evidence>
<dbReference type="OrthoDB" id="1490226at2"/>
<name>A0A1M5TJD8_9BACT</name>